<keyword evidence="3" id="KW-1185">Reference proteome</keyword>
<evidence type="ECO:0000313" key="3">
    <source>
        <dbReference type="Proteomes" id="UP000515514"/>
    </source>
</evidence>
<evidence type="ECO:0000256" key="1">
    <source>
        <dbReference type="SAM" id="SignalP"/>
    </source>
</evidence>
<dbReference type="EMBL" id="CP052909">
    <property type="protein sequence ID" value="QNJ96868.1"/>
    <property type="molecule type" value="Genomic_DNA"/>
</dbReference>
<evidence type="ECO:0000313" key="2">
    <source>
        <dbReference type="EMBL" id="QNJ96868.1"/>
    </source>
</evidence>
<sequence>MKMKFFKIAFLLFLVPLLTASTTHKFYVSITNVEYVEKKESLQIISKIFIEDLETVLQKRFDPNVHLASKKETKKDLALLQKYVLQKINISVNDKPVNIKYIGKEYDIDVVKIYLEVEGVKKLNSLEIENKILHDLFDEQQNIIHLKTPSTRRSLILEKENPKGLLNLN</sequence>
<name>A0A7G8PRA2_9FLAO</name>
<dbReference type="KEGG" id="alti:ALE3EI_0280"/>
<accession>A0A7G8PRA2</accession>
<proteinExistence type="predicted"/>
<feature type="chain" id="PRO_5028911346" evidence="1">
    <location>
        <begin position="21"/>
        <end position="169"/>
    </location>
</feature>
<reference evidence="2 3" key="1">
    <citation type="submission" date="2020-04" db="EMBL/GenBank/DDBJ databases">
        <title>Genome sequence of Altibacter aquimarinus strain ALE3EI.</title>
        <authorList>
            <person name="Oh H.-M."/>
            <person name="Jang D."/>
        </authorList>
    </citation>
    <scope>NUCLEOTIDE SEQUENCE [LARGE SCALE GENOMIC DNA]</scope>
    <source>
        <strain evidence="2 3">ALE3EI</strain>
    </source>
</reference>
<keyword evidence="1" id="KW-0732">Signal</keyword>
<dbReference type="Pfam" id="PF20420">
    <property type="entry name" value="DUF6702"/>
    <property type="match status" value="1"/>
</dbReference>
<dbReference type="AlphaFoldDB" id="A0A7G8PRA2"/>
<organism evidence="2 3">
    <name type="scientific">Constantimarinum furrinae</name>
    <dbReference type="NCBI Taxonomy" id="2562285"/>
    <lineage>
        <taxon>Bacteria</taxon>
        <taxon>Pseudomonadati</taxon>
        <taxon>Bacteroidota</taxon>
        <taxon>Flavobacteriia</taxon>
        <taxon>Flavobacteriales</taxon>
        <taxon>Flavobacteriaceae</taxon>
        <taxon>Altibacter/Constantimarinum group</taxon>
        <taxon>Constantimarinum</taxon>
    </lineage>
</organism>
<dbReference type="RefSeq" id="WP_233279985.1">
    <property type="nucleotide sequence ID" value="NZ_CP052909.1"/>
</dbReference>
<dbReference type="InterPro" id="IPR046525">
    <property type="entry name" value="DUF6702"/>
</dbReference>
<feature type="signal peptide" evidence="1">
    <location>
        <begin position="1"/>
        <end position="20"/>
    </location>
</feature>
<dbReference type="Proteomes" id="UP000515514">
    <property type="component" value="Chromosome"/>
</dbReference>
<protein>
    <submittedName>
        <fullName evidence="2">Peptidase E</fullName>
    </submittedName>
</protein>
<gene>
    <name evidence="2" type="ORF">ALE3EI_0280</name>
</gene>